<dbReference type="EMBL" id="UINC01023435">
    <property type="protein sequence ID" value="SVA95084.1"/>
    <property type="molecule type" value="Genomic_DNA"/>
</dbReference>
<evidence type="ECO:0000256" key="1">
    <source>
        <dbReference type="SAM" id="MobiDB-lite"/>
    </source>
</evidence>
<sequence>MQLTTEQLGFFKDNGYLIVAGVMDRQLCAKARDRLWDSLPATSKIQRNDPTTHIGPFDSRDATTDHRDLRQGYRWQLRSVGTEPLLIDLVFSPKLQAIATQLLGDNMLRPPQVGGRPMGTHGAAWPDGPVDPADNQGARGIYATLPYGDRPRETDRCHTDGHPFNLGMVGLIDAVPRDGGGFRVWPGSHRRLYSTFQMSYDQPRIPYYPHLPSYKGILHTPEYLAEIKKINDDTPAVDCWGAEGDVVLWHHRTAHMAGHNYSNKIR</sequence>
<protein>
    <recommendedName>
        <fullName evidence="3">Phytanoyl-CoA dioxygenase</fullName>
    </recommendedName>
</protein>
<accession>A0A382A169</accession>
<dbReference type="SUPFAM" id="SSF51197">
    <property type="entry name" value="Clavaminate synthase-like"/>
    <property type="match status" value="1"/>
</dbReference>
<proteinExistence type="predicted"/>
<feature type="region of interest" description="Disordered" evidence="1">
    <location>
        <begin position="44"/>
        <end position="65"/>
    </location>
</feature>
<feature type="non-terminal residue" evidence="2">
    <location>
        <position position="266"/>
    </location>
</feature>
<dbReference type="InterPro" id="IPR008775">
    <property type="entry name" value="Phytyl_CoA_dOase-like"/>
</dbReference>
<dbReference type="Pfam" id="PF05721">
    <property type="entry name" value="PhyH"/>
    <property type="match status" value="1"/>
</dbReference>
<dbReference type="AlphaFoldDB" id="A0A382A169"/>
<evidence type="ECO:0000313" key="2">
    <source>
        <dbReference type="EMBL" id="SVA95084.1"/>
    </source>
</evidence>
<dbReference type="PANTHER" id="PTHR31630:SF6">
    <property type="entry name" value="PHYTANOYL-COA DIOXYGENASE-RELATED"/>
    <property type="match status" value="1"/>
</dbReference>
<dbReference type="PANTHER" id="PTHR31630">
    <property type="entry name" value="PHYTANOYL-COA DIOXYGENASE-RELATED-RELATED"/>
    <property type="match status" value="1"/>
</dbReference>
<reference evidence="2" key="1">
    <citation type="submission" date="2018-05" db="EMBL/GenBank/DDBJ databases">
        <authorList>
            <person name="Lanie J.A."/>
            <person name="Ng W.-L."/>
            <person name="Kazmierczak K.M."/>
            <person name="Andrzejewski T.M."/>
            <person name="Davidsen T.M."/>
            <person name="Wayne K.J."/>
            <person name="Tettelin H."/>
            <person name="Glass J.I."/>
            <person name="Rusch D."/>
            <person name="Podicherti R."/>
            <person name="Tsui H.-C.T."/>
            <person name="Winkler M.E."/>
        </authorList>
    </citation>
    <scope>NUCLEOTIDE SEQUENCE</scope>
</reference>
<organism evidence="2">
    <name type="scientific">marine metagenome</name>
    <dbReference type="NCBI Taxonomy" id="408172"/>
    <lineage>
        <taxon>unclassified sequences</taxon>
        <taxon>metagenomes</taxon>
        <taxon>ecological metagenomes</taxon>
    </lineage>
</organism>
<evidence type="ECO:0008006" key="3">
    <source>
        <dbReference type="Google" id="ProtNLM"/>
    </source>
</evidence>
<name>A0A382A169_9ZZZZ</name>
<dbReference type="Gene3D" id="2.60.120.620">
    <property type="entry name" value="q2cbj1_9rhob like domain"/>
    <property type="match status" value="1"/>
</dbReference>
<gene>
    <name evidence="2" type="ORF">METZ01_LOCUS147938</name>
</gene>